<accession>A0ABP9GE85</accession>
<keyword evidence="5" id="KW-1185">Reference proteome</keyword>
<dbReference type="Pfam" id="PF00085">
    <property type="entry name" value="Thioredoxin"/>
    <property type="match status" value="1"/>
</dbReference>
<feature type="transmembrane region" description="Helical" evidence="2">
    <location>
        <begin position="12"/>
        <end position="30"/>
    </location>
</feature>
<keyword evidence="2" id="KW-1133">Transmembrane helix</keyword>
<dbReference type="InterPro" id="IPR013766">
    <property type="entry name" value="Thioredoxin_domain"/>
</dbReference>
<evidence type="ECO:0000256" key="1">
    <source>
        <dbReference type="SAM" id="MobiDB-lite"/>
    </source>
</evidence>
<name>A0ABP9GE85_9ACTN</name>
<dbReference type="SUPFAM" id="SSF52833">
    <property type="entry name" value="Thioredoxin-like"/>
    <property type="match status" value="1"/>
</dbReference>
<comment type="caution">
    <text evidence="4">The sequence shown here is derived from an EMBL/GenBank/DDBJ whole genome shotgun (WGS) entry which is preliminary data.</text>
</comment>
<keyword evidence="2" id="KW-0472">Membrane</keyword>
<evidence type="ECO:0000256" key="2">
    <source>
        <dbReference type="SAM" id="Phobius"/>
    </source>
</evidence>
<evidence type="ECO:0000259" key="3">
    <source>
        <dbReference type="PROSITE" id="PS51352"/>
    </source>
</evidence>
<reference evidence="5" key="1">
    <citation type="journal article" date="2019" name="Int. J. Syst. Evol. Microbiol.">
        <title>The Global Catalogue of Microorganisms (GCM) 10K type strain sequencing project: providing services to taxonomists for standard genome sequencing and annotation.</title>
        <authorList>
            <consortium name="The Broad Institute Genomics Platform"/>
            <consortium name="The Broad Institute Genome Sequencing Center for Infectious Disease"/>
            <person name="Wu L."/>
            <person name="Ma J."/>
        </authorList>
    </citation>
    <scope>NUCLEOTIDE SEQUENCE [LARGE SCALE GENOMIC DNA]</scope>
    <source>
        <strain evidence="5">JCM 18123</strain>
    </source>
</reference>
<sequence length="182" mass="18667">MDAGAPGAETLAGAAALAAVLVLGTAFGLLRRRFDGRFRAFGGARRARLRQAAAQSASGEVSGMDARAASGHPAAGGGAAQELTEVDLGAGLGERATLVQFSTAFCQPCRATRRVLAEVSSMVEGVAHVEVDAESHLDLVRRLDIMRTPTVLVLDAGGRITQRAAGQPRKPDVIAALGEAIP</sequence>
<dbReference type="PROSITE" id="PS51352">
    <property type="entry name" value="THIOREDOXIN_2"/>
    <property type="match status" value="1"/>
</dbReference>
<proteinExistence type="predicted"/>
<evidence type="ECO:0000313" key="5">
    <source>
        <dbReference type="Proteomes" id="UP001499993"/>
    </source>
</evidence>
<feature type="domain" description="Thioredoxin" evidence="3">
    <location>
        <begin position="60"/>
        <end position="182"/>
    </location>
</feature>
<feature type="region of interest" description="Disordered" evidence="1">
    <location>
        <begin position="56"/>
        <end position="78"/>
    </location>
</feature>
<evidence type="ECO:0000313" key="4">
    <source>
        <dbReference type="EMBL" id="GAA4938967.1"/>
    </source>
</evidence>
<organism evidence="4 5">
    <name type="scientific">Streptomonospora halophila</name>
    <dbReference type="NCBI Taxonomy" id="427369"/>
    <lineage>
        <taxon>Bacteria</taxon>
        <taxon>Bacillati</taxon>
        <taxon>Actinomycetota</taxon>
        <taxon>Actinomycetes</taxon>
        <taxon>Streptosporangiales</taxon>
        <taxon>Nocardiopsidaceae</taxon>
        <taxon>Streptomonospora</taxon>
    </lineage>
</organism>
<dbReference type="Proteomes" id="UP001499993">
    <property type="component" value="Unassembled WGS sequence"/>
</dbReference>
<keyword evidence="2" id="KW-0812">Transmembrane</keyword>
<gene>
    <name evidence="4" type="ORF">GCM10023224_20390</name>
</gene>
<dbReference type="InterPro" id="IPR036249">
    <property type="entry name" value="Thioredoxin-like_sf"/>
</dbReference>
<dbReference type="EMBL" id="BAABIK010000009">
    <property type="protein sequence ID" value="GAA4938967.1"/>
    <property type="molecule type" value="Genomic_DNA"/>
</dbReference>
<dbReference type="CDD" id="cd02947">
    <property type="entry name" value="TRX_family"/>
    <property type="match status" value="1"/>
</dbReference>
<protein>
    <recommendedName>
        <fullName evidence="3">Thioredoxin domain-containing protein</fullName>
    </recommendedName>
</protein>
<dbReference type="Gene3D" id="3.40.30.10">
    <property type="entry name" value="Glutaredoxin"/>
    <property type="match status" value="1"/>
</dbReference>